<feature type="domain" description="FFD box profile" evidence="4">
    <location>
        <begin position="461"/>
        <end position="476"/>
    </location>
</feature>
<reference evidence="5" key="1">
    <citation type="submission" date="2018-01" db="EMBL/GenBank/DDBJ databases">
        <authorList>
            <person name="Mao J.F."/>
        </authorList>
    </citation>
    <scope>NUCLEOTIDE SEQUENCE</scope>
    <source>
        <strain evidence="5">Huo1</strain>
        <tissue evidence="5">Leaf</tissue>
    </source>
</reference>
<dbReference type="SMART" id="SM01199">
    <property type="entry name" value="FDF"/>
    <property type="match status" value="1"/>
</dbReference>
<keyword evidence="6" id="KW-1185">Reference proteome</keyword>
<feature type="domain" description="DFDF" evidence="3">
    <location>
        <begin position="395"/>
        <end position="431"/>
    </location>
</feature>
<evidence type="ECO:0000256" key="1">
    <source>
        <dbReference type="PROSITE-ProRule" id="PRU00846"/>
    </source>
</evidence>
<comment type="caution">
    <text evidence="5">The sequence shown here is derived from an EMBL/GenBank/DDBJ whole genome shotgun (WGS) entry which is preliminary data.</text>
</comment>
<dbReference type="InterPro" id="IPR019050">
    <property type="entry name" value="FDF_dom"/>
</dbReference>
<dbReference type="GO" id="GO:0034063">
    <property type="term" value="P:stress granule assembly"/>
    <property type="evidence" value="ECO:0007669"/>
    <property type="project" value="TreeGrafter"/>
</dbReference>
<evidence type="ECO:0000313" key="6">
    <source>
        <dbReference type="Proteomes" id="UP000298416"/>
    </source>
</evidence>
<dbReference type="InterPro" id="IPR025609">
    <property type="entry name" value="Lsm14-like_N"/>
</dbReference>
<feature type="short sequence motif" description="FFD box" evidence="1">
    <location>
        <begin position="461"/>
        <end position="476"/>
    </location>
</feature>
<dbReference type="InterPro" id="IPR025762">
    <property type="entry name" value="DFDF"/>
</dbReference>
<dbReference type="PANTHER" id="PTHR13586:SF23">
    <property type="entry name" value="DECAPPING 5-LIKE PROTEIN-RELATED"/>
    <property type="match status" value="1"/>
</dbReference>
<dbReference type="SMART" id="SM01271">
    <property type="entry name" value="LSM14"/>
    <property type="match status" value="1"/>
</dbReference>
<dbReference type="GO" id="GO:0000932">
    <property type="term" value="C:P-body"/>
    <property type="evidence" value="ECO:0007669"/>
    <property type="project" value="TreeGrafter"/>
</dbReference>
<dbReference type="InterPro" id="IPR010920">
    <property type="entry name" value="LSM_dom_sf"/>
</dbReference>
<gene>
    <name evidence="5" type="ORF">SASPL_127792</name>
</gene>
<evidence type="ECO:0000313" key="5">
    <source>
        <dbReference type="EMBL" id="KAG6409750.1"/>
    </source>
</evidence>
<protein>
    <recommendedName>
        <fullName evidence="7">Protein LSM14</fullName>
    </recommendedName>
</protein>
<evidence type="ECO:0000259" key="3">
    <source>
        <dbReference type="PROSITE" id="PS51512"/>
    </source>
</evidence>
<dbReference type="Pfam" id="PF12701">
    <property type="entry name" value="LSM14"/>
    <property type="match status" value="1"/>
</dbReference>
<dbReference type="EMBL" id="PNBA02000010">
    <property type="protein sequence ID" value="KAG6409750.1"/>
    <property type="molecule type" value="Genomic_DNA"/>
</dbReference>
<dbReference type="PROSITE" id="PS51512">
    <property type="entry name" value="DFDF"/>
    <property type="match status" value="1"/>
</dbReference>
<sequence length="646" mass="70436">MANQFSSNSNNATSPPSPSPGGDSFIGSFISVMSKSEIRYEGILYFLNTQDSTFGLKDVRSFGTEGRRNDGQEVPPSDKVFEYILFRGSDIKVSAGMDLKVITNPPVQKQEKLHDDPAIIESNHHIPPSTSSHLVLGYSTESKLYSEPSGINARSYLNMLPSNPSGSQMGWGSSQCSYSGSSSYDMPLPTQGQGYRAAPGSITITQHQSPTPMTYPLQNQVLTTMAMANISDVPSEYQLATSNSSCLNSSPNPTSEQLPPSMPFINSLSFKQSQPLYNSALINSRGLTQPFPLAYQNAGSAEAQAVNEVFPDPASSLPTQFLPYSASSVMGQVSNFSLGASNLSQPRLSECSLSNNLYVEQKDATDISSSSVNFLSSTAGPAVQPALLPLPPASQKLPSPLQYAEEFDFEAMNEKFKKDEVWGYLGKANYREHMDGMQSANSGQGFGDNKIDLISKSDPKPAYSKDDFFDTISCNSLGRGTRDGHNRLSERIKLDSEPQKLHSLICWRHLAILKEELSLVTVGREVDMVSIVAHTIGEEDILMVIEVMVVTCRDDGGRFMIRSLKAVSNCKVACTSFYYRTKDPCVSSALFHHTAATPEPRVELRASNIKAAIPSSNDTVPGRGEKEVEDDDMERRLGVYSKGNRV</sequence>
<dbReference type="PANTHER" id="PTHR13586">
    <property type="entry name" value="SCD6 PROTEIN-RELATED"/>
    <property type="match status" value="1"/>
</dbReference>
<dbReference type="SUPFAM" id="SSF50182">
    <property type="entry name" value="Sm-like ribonucleoproteins"/>
    <property type="match status" value="1"/>
</dbReference>
<evidence type="ECO:0008006" key="7">
    <source>
        <dbReference type="Google" id="ProtNLM"/>
    </source>
</evidence>
<dbReference type="InterPro" id="IPR025761">
    <property type="entry name" value="FFD_box"/>
</dbReference>
<dbReference type="CDD" id="cd01736">
    <property type="entry name" value="LSm14_N"/>
    <property type="match status" value="1"/>
</dbReference>
<organism evidence="5">
    <name type="scientific">Salvia splendens</name>
    <name type="common">Scarlet sage</name>
    <dbReference type="NCBI Taxonomy" id="180675"/>
    <lineage>
        <taxon>Eukaryota</taxon>
        <taxon>Viridiplantae</taxon>
        <taxon>Streptophyta</taxon>
        <taxon>Embryophyta</taxon>
        <taxon>Tracheophyta</taxon>
        <taxon>Spermatophyta</taxon>
        <taxon>Magnoliopsida</taxon>
        <taxon>eudicotyledons</taxon>
        <taxon>Gunneridae</taxon>
        <taxon>Pentapetalae</taxon>
        <taxon>asterids</taxon>
        <taxon>lamiids</taxon>
        <taxon>Lamiales</taxon>
        <taxon>Lamiaceae</taxon>
        <taxon>Nepetoideae</taxon>
        <taxon>Mentheae</taxon>
        <taxon>Salviinae</taxon>
        <taxon>Salvia</taxon>
        <taxon>Salvia subgen. Calosphace</taxon>
        <taxon>core Calosphace</taxon>
    </lineage>
</organism>
<evidence type="ECO:0000259" key="4">
    <source>
        <dbReference type="PROSITE" id="PS51513"/>
    </source>
</evidence>
<accession>A0A8X8XA59</accession>
<dbReference type="Gene3D" id="2.30.30.100">
    <property type="match status" value="1"/>
</dbReference>
<feature type="region of interest" description="Disordered" evidence="2">
    <location>
        <begin position="1"/>
        <end position="21"/>
    </location>
</feature>
<dbReference type="Pfam" id="PF09532">
    <property type="entry name" value="FDF"/>
    <property type="match status" value="1"/>
</dbReference>
<dbReference type="GO" id="GO:0033962">
    <property type="term" value="P:P-body assembly"/>
    <property type="evidence" value="ECO:0007669"/>
    <property type="project" value="TreeGrafter"/>
</dbReference>
<reference evidence="5" key="2">
    <citation type="submission" date="2020-08" db="EMBL/GenBank/DDBJ databases">
        <title>Plant Genome Project.</title>
        <authorList>
            <person name="Zhang R.-G."/>
        </authorList>
    </citation>
    <scope>NUCLEOTIDE SEQUENCE</scope>
    <source>
        <strain evidence="5">Huo1</strain>
        <tissue evidence="5">Leaf</tissue>
    </source>
</reference>
<dbReference type="PROSITE" id="PS51513">
    <property type="entry name" value="FFD"/>
    <property type="match status" value="1"/>
</dbReference>
<evidence type="ECO:0000256" key="2">
    <source>
        <dbReference type="SAM" id="MobiDB-lite"/>
    </source>
</evidence>
<name>A0A8X8XA59_SALSN</name>
<dbReference type="Proteomes" id="UP000298416">
    <property type="component" value="Unassembled WGS sequence"/>
</dbReference>
<dbReference type="GO" id="GO:0003729">
    <property type="term" value="F:mRNA binding"/>
    <property type="evidence" value="ECO:0007669"/>
    <property type="project" value="TreeGrafter"/>
</dbReference>
<proteinExistence type="predicted"/>
<dbReference type="AlphaFoldDB" id="A0A8X8XA59"/>